<feature type="signal peptide" evidence="1">
    <location>
        <begin position="1"/>
        <end position="20"/>
    </location>
</feature>
<gene>
    <name evidence="2" type="ORF">E9934_04870</name>
</gene>
<keyword evidence="1" id="KW-0732">Signal</keyword>
<dbReference type="EMBL" id="STGW01000002">
    <property type="protein sequence ID" value="THV17800.1"/>
    <property type="molecule type" value="Genomic_DNA"/>
</dbReference>
<keyword evidence="3" id="KW-1185">Reference proteome</keyword>
<evidence type="ECO:0000313" key="2">
    <source>
        <dbReference type="EMBL" id="THV17800.1"/>
    </source>
</evidence>
<dbReference type="OrthoDB" id="3788564at2"/>
<dbReference type="RefSeq" id="WP_136561735.1">
    <property type="nucleotide sequence ID" value="NZ_BAABLS010000001.1"/>
</dbReference>
<dbReference type="PROSITE" id="PS51257">
    <property type="entry name" value="PROKAR_LIPOPROTEIN"/>
    <property type="match status" value="1"/>
</dbReference>
<evidence type="ECO:0000256" key="1">
    <source>
        <dbReference type="SAM" id="SignalP"/>
    </source>
</evidence>
<sequence>MNRKLSKAILFGLPALVFLACTGEDGEESTGKKDAGESAAGEVGNWDIVTDPVFKKDSLGTFATTKIKVKNVSDDNDTPWFEIRLTDKAGDLVATYDCIGDEVEPGQQAQIECISTDEFAQFKDYEIKNAF</sequence>
<dbReference type="AlphaFoldDB" id="A0A4S8NLC7"/>
<evidence type="ECO:0000313" key="3">
    <source>
        <dbReference type="Proteomes" id="UP000307087"/>
    </source>
</evidence>
<proteinExistence type="predicted"/>
<feature type="chain" id="PRO_5020760204" evidence="1">
    <location>
        <begin position="21"/>
        <end position="131"/>
    </location>
</feature>
<protein>
    <submittedName>
        <fullName evidence="2">Uncharacterized protein</fullName>
    </submittedName>
</protein>
<organism evidence="2 3">
    <name type="scientific">Nocardioides caeni</name>
    <dbReference type="NCBI Taxonomy" id="574700"/>
    <lineage>
        <taxon>Bacteria</taxon>
        <taxon>Bacillati</taxon>
        <taxon>Actinomycetota</taxon>
        <taxon>Actinomycetes</taxon>
        <taxon>Propionibacteriales</taxon>
        <taxon>Nocardioidaceae</taxon>
        <taxon>Nocardioides</taxon>
    </lineage>
</organism>
<dbReference type="Proteomes" id="UP000307087">
    <property type="component" value="Unassembled WGS sequence"/>
</dbReference>
<dbReference type="InterPro" id="IPR047676">
    <property type="entry name" value="FxLYD_dom"/>
</dbReference>
<comment type="caution">
    <text evidence="2">The sequence shown here is derived from an EMBL/GenBank/DDBJ whole genome shotgun (WGS) entry which is preliminary data.</text>
</comment>
<reference evidence="2 3" key="1">
    <citation type="journal article" date="2009" name="Int. J. Syst. Evol. Microbiol.">
        <title>Nocardioides caeni sp. nov., isolated from wastewater.</title>
        <authorList>
            <person name="Yoon J.H."/>
            <person name="Kang S.J."/>
            <person name="Park S."/>
            <person name="Kim W."/>
            <person name="Oh T.K."/>
        </authorList>
    </citation>
    <scope>NUCLEOTIDE SEQUENCE [LARGE SCALE GENOMIC DNA]</scope>
    <source>
        <strain evidence="2 3">DSM 23134</strain>
    </source>
</reference>
<accession>A0A4S8NLC7</accession>
<dbReference type="NCBIfam" id="NF038353">
    <property type="entry name" value="FxLYD_dom"/>
    <property type="match status" value="1"/>
</dbReference>
<name>A0A4S8NLC7_9ACTN</name>